<feature type="compositionally biased region" description="Polar residues" evidence="1">
    <location>
        <begin position="570"/>
        <end position="581"/>
    </location>
</feature>
<dbReference type="AlphaFoldDB" id="A0A397TAT6"/>
<name>A0A397TAT6_9GLOM</name>
<feature type="transmembrane region" description="Helical" evidence="2">
    <location>
        <begin position="60"/>
        <end position="79"/>
    </location>
</feature>
<keyword evidence="2" id="KW-0472">Membrane</keyword>
<accession>A0A397TAT6</accession>
<feature type="compositionally biased region" description="Low complexity" evidence="1">
    <location>
        <begin position="337"/>
        <end position="350"/>
    </location>
</feature>
<feature type="region of interest" description="Disordered" evidence="1">
    <location>
        <begin position="383"/>
        <end position="445"/>
    </location>
</feature>
<feature type="region of interest" description="Disordered" evidence="1">
    <location>
        <begin position="569"/>
        <end position="605"/>
    </location>
</feature>
<feature type="transmembrane region" description="Helical" evidence="2">
    <location>
        <begin position="160"/>
        <end position="179"/>
    </location>
</feature>
<proteinExistence type="predicted"/>
<evidence type="ECO:0000256" key="2">
    <source>
        <dbReference type="SAM" id="Phobius"/>
    </source>
</evidence>
<organism evidence="3 4">
    <name type="scientific">Glomus cerebriforme</name>
    <dbReference type="NCBI Taxonomy" id="658196"/>
    <lineage>
        <taxon>Eukaryota</taxon>
        <taxon>Fungi</taxon>
        <taxon>Fungi incertae sedis</taxon>
        <taxon>Mucoromycota</taxon>
        <taxon>Glomeromycotina</taxon>
        <taxon>Glomeromycetes</taxon>
        <taxon>Glomerales</taxon>
        <taxon>Glomeraceae</taxon>
        <taxon>Glomus</taxon>
    </lineage>
</organism>
<evidence type="ECO:0000313" key="4">
    <source>
        <dbReference type="Proteomes" id="UP000265703"/>
    </source>
</evidence>
<feature type="transmembrane region" description="Helical" evidence="2">
    <location>
        <begin position="276"/>
        <end position="297"/>
    </location>
</feature>
<protein>
    <submittedName>
        <fullName evidence="3">Uncharacterized protein</fullName>
    </submittedName>
</protein>
<keyword evidence="4" id="KW-1185">Reference proteome</keyword>
<evidence type="ECO:0000313" key="3">
    <source>
        <dbReference type="EMBL" id="RIA95380.1"/>
    </source>
</evidence>
<keyword evidence="2" id="KW-0812">Transmembrane</keyword>
<gene>
    <name evidence="3" type="ORF">C1645_708850</name>
</gene>
<sequence length="605" mass="67620">MDGNNMPEVKNYIMQLSDYSFLERSVHEIYIWIWFILHVWRCDGFAALRWKRIISFELKSFVTIFILIALPLESFYDIVSTKIKYVEGFYLFPNADHVIRAKPKWLWSEEDQLWFIPSYYLLMAGLGFQTITLFLLQCFWNYLTHSIAKISFMSRGEFTLYIVWGLICIGIFPILPYVFKNNELLLEVIPQLVYATQLLILVLLGIRTHVKFNGLINITASFKNSTNIIAKIRYFIDMNKLLTTSLAITTVSFYLLSIDLLTSAKIINHSKFASDLLIAHANFAAVVEWLALILIFYPRKGFVGTGAGGSSFNTNNGSSTVGPSSSQISHTTNMKLNNVPPGTGTGNNVNIDEKQQRHSSITNINQVNQSNDNYPSAIKSVQLNHDSNNNNVDDTVKESSQKPTIQKQPSFKRFKKKSASPSPYSDSNSDLGNSSDNNEGNSKSVPYLKRNISISKDGKMVYGETKPLGKVKGAEFVAVEKADPSFIPSYYFSNDIKDRNGHVVRIPSLLNDKRSDDDDDDNIVGKGNSGGGGSFQQGITQGVVQQEGGSGGSQQGIIQGMVQQEVIVPQQGTIQENNNAVIGNDDKQDSDGDDEDDDDGYFYAM</sequence>
<feature type="transmembrane region" description="Helical" evidence="2">
    <location>
        <begin position="241"/>
        <end position="264"/>
    </location>
</feature>
<feature type="compositionally biased region" description="Polar residues" evidence="1">
    <location>
        <begin position="383"/>
        <end position="393"/>
    </location>
</feature>
<keyword evidence="2" id="KW-1133">Transmembrane helix</keyword>
<dbReference type="EMBL" id="QKYT01000062">
    <property type="protein sequence ID" value="RIA95380.1"/>
    <property type="molecule type" value="Genomic_DNA"/>
</dbReference>
<feature type="compositionally biased region" description="Acidic residues" evidence="1">
    <location>
        <begin position="591"/>
        <end position="605"/>
    </location>
</feature>
<feature type="region of interest" description="Disordered" evidence="1">
    <location>
        <begin position="511"/>
        <end position="537"/>
    </location>
</feature>
<reference evidence="3 4" key="1">
    <citation type="submission" date="2018-06" db="EMBL/GenBank/DDBJ databases">
        <title>Comparative genomics reveals the genomic features of Rhizophagus irregularis, R. cerebriforme, R. diaphanum and Gigaspora rosea, and their symbiotic lifestyle signature.</title>
        <authorList>
            <person name="Morin E."/>
            <person name="San Clemente H."/>
            <person name="Chen E.C.H."/>
            <person name="De La Providencia I."/>
            <person name="Hainaut M."/>
            <person name="Kuo A."/>
            <person name="Kohler A."/>
            <person name="Murat C."/>
            <person name="Tang N."/>
            <person name="Roy S."/>
            <person name="Loubradou J."/>
            <person name="Henrissat B."/>
            <person name="Grigoriev I.V."/>
            <person name="Corradi N."/>
            <person name="Roux C."/>
            <person name="Martin F.M."/>
        </authorList>
    </citation>
    <scope>NUCLEOTIDE SEQUENCE [LARGE SCALE GENOMIC DNA]</scope>
    <source>
        <strain evidence="3 4">DAOM 227022</strain>
    </source>
</reference>
<dbReference type="OrthoDB" id="2384193at2759"/>
<feature type="compositionally biased region" description="Polar residues" evidence="1">
    <location>
        <begin position="323"/>
        <end position="336"/>
    </location>
</feature>
<dbReference type="STRING" id="658196.A0A397TAT6"/>
<comment type="caution">
    <text evidence="3">The sequence shown here is derived from an EMBL/GenBank/DDBJ whole genome shotgun (WGS) entry which is preliminary data.</text>
</comment>
<feature type="transmembrane region" description="Helical" evidence="2">
    <location>
        <begin position="119"/>
        <end position="140"/>
    </location>
</feature>
<evidence type="ECO:0000256" key="1">
    <source>
        <dbReference type="SAM" id="MobiDB-lite"/>
    </source>
</evidence>
<feature type="transmembrane region" description="Helical" evidence="2">
    <location>
        <begin position="185"/>
        <end position="206"/>
    </location>
</feature>
<feature type="region of interest" description="Disordered" evidence="1">
    <location>
        <begin position="314"/>
        <end position="350"/>
    </location>
</feature>
<dbReference type="Proteomes" id="UP000265703">
    <property type="component" value="Unassembled WGS sequence"/>
</dbReference>
<feature type="compositionally biased region" description="Low complexity" evidence="1">
    <location>
        <begin position="419"/>
        <end position="444"/>
    </location>
</feature>